<keyword evidence="5" id="KW-0805">Transcription regulation</keyword>
<keyword evidence="3" id="KW-0677">Repeat</keyword>
<sequence>MDLPLPQFDSAEWDEGDEEQYEFEEGDEEDGDYGAEAEEIAKRLGDQLLADIAKAQMEAARAASASSATAAVLQISQSGMSTTHTTSRKQKQEAALMTMRSILSTIEEDPQVRAVFSASFVSTVPTSSNVLAALKLSITNNSIHKSLAKSLSQALVSLAQNDTLFGRLKDKTTSEEMLERGKRKRAFGFGAGEEDDTARAKRVHVGANEYQTDLLVQISNAIHVVSSAFGSLPPAPSSTQHASHHPSTPLRVADPAFVSSIHHHLHQIFLFAVTSIPRATPDKVALLQDLARLIQMLGILTGIPIGSVTTPGTETDIGTAIYPCVGIPVSPPCLKTFSKLYSLRMHQARFHPSQVPAPGMHGGLLADRPYRCPTCPASFSRNHDLKRHVKLHEKKAWKCGGCDKIFSRRDAIKRHKDRAAKGLAGDGAYHTDGGASNSSCAYGQVFEVEVDKEDGEEEASRRAKLWNGIAAREGAGMSEGEGEEEGEVSMEAIVRAQRMVIDGVYEHLRSHVSSLAGTSLPAAPPSSTNILHPTFFQSASTPSAAPPPPMASLQGPTPVQEPQLESTTDNSSLTQWLSEEQTRLLEEAIAQAAAQAQAQAEAEAALEEQEEDELEDEDVDVDMDGEENHDVGL</sequence>
<evidence type="ECO:0000256" key="5">
    <source>
        <dbReference type="ARBA" id="ARBA00023015"/>
    </source>
</evidence>
<keyword evidence="7" id="KW-0539">Nucleus</keyword>
<feature type="compositionally biased region" description="Low complexity" evidence="9">
    <location>
        <begin position="593"/>
        <end position="603"/>
    </location>
</feature>
<dbReference type="SUPFAM" id="SSF57667">
    <property type="entry name" value="beta-beta-alpha zinc fingers"/>
    <property type="match status" value="1"/>
</dbReference>
<keyword evidence="6" id="KW-0804">Transcription</keyword>
<evidence type="ECO:0000256" key="7">
    <source>
        <dbReference type="ARBA" id="ARBA00023242"/>
    </source>
</evidence>
<dbReference type="EMBL" id="OZ037951">
    <property type="protein sequence ID" value="CAL1713929.1"/>
    <property type="molecule type" value="Genomic_DNA"/>
</dbReference>
<evidence type="ECO:0000256" key="8">
    <source>
        <dbReference type="PROSITE-ProRule" id="PRU00042"/>
    </source>
</evidence>
<feature type="region of interest" description="Disordered" evidence="9">
    <location>
        <begin position="531"/>
        <end position="575"/>
    </location>
</feature>
<feature type="domain" description="C2H2-type" evidence="10">
    <location>
        <begin position="322"/>
        <end position="356"/>
    </location>
</feature>
<feature type="compositionally biased region" description="Acidic residues" evidence="9">
    <location>
        <begin position="11"/>
        <end position="33"/>
    </location>
</feature>
<evidence type="ECO:0000256" key="1">
    <source>
        <dbReference type="ARBA" id="ARBA00004123"/>
    </source>
</evidence>
<feature type="region of interest" description="Disordered" evidence="9">
    <location>
        <begin position="1"/>
        <end position="33"/>
    </location>
</feature>
<keyword evidence="8" id="KW-0863">Zinc-finger</keyword>
<gene>
    <name evidence="11" type="ORF">GFSPODELE1_LOCUS9553</name>
</gene>
<keyword evidence="2" id="KW-0479">Metal-binding</keyword>
<organism evidence="11 12">
    <name type="scientific">Somion occarium</name>
    <dbReference type="NCBI Taxonomy" id="3059160"/>
    <lineage>
        <taxon>Eukaryota</taxon>
        <taxon>Fungi</taxon>
        <taxon>Dikarya</taxon>
        <taxon>Basidiomycota</taxon>
        <taxon>Agaricomycotina</taxon>
        <taxon>Agaricomycetes</taxon>
        <taxon>Polyporales</taxon>
        <taxon>Cerrenaceae</taxon>
        <taxon>Somion</taxon>
    </lineage>
</organism>
<dbReference type="Pfam" id="PF00096">
    <property type="entry name" value="zf-C2H2"/>
    <property type="match status" value="1"/>
</dbReference>
<comment type="subcellular location">
    <subcellularLocation>
        <location evidence="1">Nucleus</location>
    </subcellularLocation>
</comment>
<evidence type="ECO:0000256" key="4">
    <source>
        <dbReference type="ARBA" id="ARBA00022833"/>
    </source>
</evidence>
<evidence type="ECO:0000256" key="3">
    <source>
        <dbReference type="ARBA" id="ARBA00022737"/>
    </source>
</evidence>
<dbReference type="InterPro" id="IPR036236">
    <property type="entry name" value="Znf_C2H2_sf"/>
</dbReference>
<dbReference type="Proteomes" id="UP001497453">
    <property type="component" value="Chromosome 8"/>
</dbReference>
<feature type="region of interest" description="Disordered" evidence="9">
    <location>
        <begin position="593"/>
        <end position="633"/>
    </location>
</feature>
<dbReference type="PROSITE" id="PS50157">
    <property type="entry name" value="ZINC_FINGER_C2H2_2"/>
    <property type="match status" value="2"/>
</dbReference>
<proteinExistence type="predicted"/>
<evidence type="ECO:0000313" key="11">
    <source>
        <dbReference type="EMBL" id="CAL1713929.1"/>
    </source>
</evidence>
<evidence type="ECO:0000256" key="9">
    <source>
        <dbReference type="SAM" id="MobiDB-lite"/>
    </source>
</evidence>
<dbReference type="PANTHER" id="PTHR24399">
    <property type="entry name" value="ZINC FINGER AND BTB DOMAIN-CONTAINING"/>
    <property type="match status" value="1"/>
</dbReference>
<name>A0ABP1E364_9APHY</name>
<evidence type="ECO:0000256" key="2">
    <source>
        <dbReference type="ARBA" id="ARBA00022723"/>
    </source>
</evidence>
<dbReference type="PANTHER" id="PTHR24399:SF23">
    <property type="entry name" value="C2H2-TYPE DOMAIN-CONTAINING PROTEIN"/>
    <property type="match status" value="1"/>
</dbReference>
<dbReference type="Gene3D" id="3.30.160.60">
    <property type="entry name" value="Classic Zinc Finger"/>
    <property type="match status" value="1"/>
</dbReference>
<evidence type="ECO:0000259" key="10">
    <source>
        <dbReference type="PROSITE" id="PS50157"/>
    </source>
</evidence>
<feature type="domain" description="C2H2-type" evidence="10">
    <location>
        <begin position="370"/>
        <end position="397"/>
    </location>
</feature>
<reference evidence="12" key="1">
    <citation type="submission" date="2024-04" db="EMBL/GenBank/DDBJ databases">
        <authorList>
            <person name="Shaw F."/>
            <person name="Minotto A."/>
        </authorList>
    </citation>
    <scope>NUCLEOTIDE SEQUENCE [LARGE SCALE GENOMIC DNA]</scope>
</reference>
<dbReference type="SMART" id="SM00355">
    <property type="entry name" value="ZnF_C2H2"/>
    <property type="match status" value="2"/>
</dbReference>
<evidence type="ECO:0000256" key="6">
    <source>
        <dbReference type="ARBA" id="ARBA00023163"/>
    </source>
</evidence>
<feature type="compositionally biased region" description="Acidic residues" evidence="9">
    <location>
        <begin position="604"/>
        <end position="625"/>
    </location>
</feature>
<accession>A0ABP1E364</accession>
<keyword evidence="12" id="KW-1185">Reference proteome</keyword>
<dbReference type="InterPro" id="IPR013087">
    <property type="entry name" value="Znf_C2H2_type"/>
</dbReference>
<feature type="compositionally biased region" description="Polar residues" evidence="9">
    <location>
        <begin position="563"/>
        <end position="575"/>
    </location>
</feature>
<protein>
    <recommendedName>
        <fullName evidence="10">C2H2-type domain-containing protein</fullName>
    </recommendedName>
</protein>
<dbReference type="PROSITE" id="PS00028">
    <property type="entry name" value="ZINC_FINGER_C2H2_1"/>
    <property type="match status" value="1"/>
</dbReference>
<evidence type="ECO:0000313" key="12">
    <source>
        <dbReference type="Proteomes" id="UP001497453"/>
    </source>
</evidence>
<keyword evidence="4" id="KW-0862">Zinc</keyword>